<proteinExistence type="predicted"/>
<dbReference type="eggNOG" id="ENOG5032W1G">
    <property type="taxonomic scope" value="Bacteria"/>
</dbReference>
<protein>
    <submittedName>
        <fullName evidence="1">Uncharacterized protein</fullName>
    </submittedName>
</protein>
<dbReference type="AlphaFoldDB" id="I5AZI2"/>
<reference evidence="1 2" key="2">
    <citation type="submission" date="2012-02" db="EMBL/GenBank/DDBJ databases">
        <title>Improved High-Quality Draft sequence of Desulfobacter postgatei 2ac9.</title>
        <authorList>
            <consortium name="US DOE Joint Genome Institute"/>
            <person name="Lucas S."/>
            <person name="Han J."/>
            <person name="Lapidus A."/>
            <person name="Cheng J.-F."/>
            <person name="Goodwin L."/>
            <person name="Pitluck S."/>
            <person name="Peters L."/>
            <person name="Ovchinnikova G."/>
            <person name="Held B."/>
            <person name="Detter J.C."/>
            <person name="Han C."/>
            <person name="Tapia R."/>
            <person name="Land M."/>
            <person name="Hauser L."/>
            <person name="Kyrpides N."/>
            <person name="Ivanova N."/>
            <person name="Pagani I."/>
            <person name="Orellana R."/>
            <person name="Lovley D."/>
            <person name="Woyke T."/>
        </authorList>
    </citation>
    <scope>NUCLEOTIDE SEQUENCE [LARGE SCALE GENOMIC DNA]</scope>
    <source>
        <strain evidence="1 2">2ac9</strain>
    </source>
</reference>
<dbReference type="EMBL" id="CM001488">
    <property type="protein sequence ID" value="EIM62645.1"/>
    <property type="molecule type" value="Genomic_DNA"/>
</dbReference>
<dbReference type="OrthoDB" id="9134216at2"/>
<dbReference type="RefSeq" id="WP_004071289.1">
    <property type="nucleotide sequence ID" value="NZ_CM001488.1"/>
</dbReference>
<keyword evidence="2" id="KW-1185">Reference proteome</keyword>
<sequence length="140" mass="15908">MITKDPLKDHRIRKINGSFAWISHRFIRQGYWDSLNYQELVLYLFLVMVADRQGMSYYGYDKICSLTAISLDEYIQARNGLIDKDLIAFDGRLFQVLSLPRKAVATQTSKAPKQPVGHCGLIPIGEIFQKSLNITGGPND</sequence>
<gene>
    <name evidence="1" type="ORF">DespoDRAFT_00640</name>
</gene>
<dbReference type="HOGENOM" id="CLU_1831949_0_0_7"/>
<organism evidence="1 2">
    <name type="scientific">Desulfobacter postgatei 2ac9</name>
    <dbReference type="NCBI Taxonomy" id="879212"/>
    <lineage>
        <taxon>Bacteria</taxon>
        <taxon>Pseudomonadati</taxon>
        <taxon>Thermodesulfobacteriota</taxon>
        <taxon>Desulfobacteria</taxon>
        <taxon>Desulfobacterales</taxon>
        <taxon>Desulfobacteraceae</taxon>
        <taxon>Desulfobacter</taxon>
    </lineage>
</organism>
<evidence type="ECO:0000313" key="2">
    <source>
        <dbReference type="Proteomes" id="UP000005778"/>
    </source>
</evidence>
<accession>I5AZI2</accession>
<reference evidence="1 2" key="1">
    <citation type="submission" date="2011-09" db="EMBL/GenBank/DDBJ databases">
        <authorList>
            <consortium name="US DOE Joint Genome Institute (JGI-PGF)"/>
            <person name="Lucas S."/>
            <person name="Han J."/>
            <person name="Lapidus A."/>
            <person name="Cheng J.-F."/>
            <person name="Goodwin L."/>
            <person name="Pitluck S."/>
            <person name="Peters L."/>
            <person name="Land M.L."/>
            <person name="Hauser L."/>
            <person name="Orellana R."/>
            <person name="Lovley D."/>
            <person name="Woyke T.J."/>
        </authorList>
    </citation>
    <scope>NUCLEOTIDE SEQUENCE [LARGE SCALE GENOMIC DNA]</scope>
    <source>
        <strain evidence="1 2">2ac9</strain>
    </source>
</reference>
<dbReference type="Proteomes" id="UP000005778">
    <property type="component" value="Chromosome"/>
</dbReference>
<evidence type="ECO:0000313" key="1">
    <source>
        <dbReference type="EMBL" id="EIM62645.1"/>
    </source>
</evidence>
<name>I5AZI2_9BACT</name>